<evidence type="ECO:0000259" key="4">
    <source>
        <dbReference type="PROSITE" id="PS01124"/>
    </source>
</evidence>
<reference evidence="5 6" key="1">
    <citation type="submission" date="2019-06" db="EMBL/GenBank/DDBJ databases">
        <authorList>
            <person name="Meng X."/>
        </authorList>
    </citation>
    <scope>NUCLEOTIDE SEQUENCE [LARGE SCALE GENOMIC DNA]</scope>
    <source>
        <strain evidence="5 6">M625</strain>
    </source>
</reference>
<gene>
    <name evidence="5" type="ORF">FHK87_20960</name>
</gene>
<evidence type="ECO:0000313" key="5">
    <source>
        <dbReference type="EMBL" id="TPN83063.1"/>
    </source>
</evidence>
<evidence type="ECO:0000256" key="3">
    <source>
        <dbReference type="ARBA" id="ARBA00023163"/>
    </source>
</evidence>
<name>A0A504J5Z8_9FLAO</name>
<sequence>MQPKQVHNWSYAKASKGFTLVIANHLINRENIDLFNTVFIDLPVEAKSNLNQLFNNLIEEFNKNDHLSEAIVYSGISYLLNQLKRFALEPKFSEKTKPETALKFSKLISETLSQNLSINDYADRLNITSEKLVEVCQKSYGQSPKAMILDKKITEAKRLLYFTDKSVSEVAYQLGFTDSSYFSRLFKQKAKLSPSDFKSTQ</sequence>
<dbReference type="Proteomes" id="UP000315540">
    <property type="component" value="Unassembled WGS sequence"/>
</dbReference>
<dbReference type="PRINTS" id="PR00032">
    <property type="entry name" value="HTHARAC"/>
</dbReference>
<dbReference type="GO" id="GO:0003700">
    <property type="term" value="F:DNA-binding transcription factor activity"/>
    <property type="evidence" value="ECO:0007669"/>
    <property type="project" value="InterPro"/>
</dbReference>
<evidence type="ECO:0000313" key="6">
    <source>
        <dbReference type="Proteomes" id="UP000315540"/>
    </source>
</evidence>
<dbReference type="SUPFAM" id="SSF46689">
    <property type="entry name" value="Homeodomain-like"/>
    <property type="match status" value="1"/>
</dbReference>
<dbReference type="InterPro" id="IPR009057">
    <property type="entry name" value="Homeodomain-like_sf"/>
</dbReference>
<dbReference type="OrthoDB" id="1096411at2"/>
<dbReference type="PROSITE" id="PS01124">
    <property type="entry name" value="HTH_ARAC_FAMILY_2"/>
    <property type="match status" value="1"/>
</dbReference>
<dbReference type="InterPro" id="IPR020449">
    <property type="entry name" value="Tscrpt_reg_AraC-type_HTH"/>
</dbReference>
<dbReference type="PANTHER" id="PTHR43280">
    <property type="entry name" value="ARAC-FAMILY TRANSCRIPTIONAL REGULATOR"/>
    <property type="match status" value="1"/>
</dbReference>
<dbReference type="PANTHER" id="PTHR43280:SF32">
    <property type="entry name" value="TRANSCRIPTIONAL REGULATORY PROTEIN"/>
    <property type="match status" value="1"/>
</dbReference>
<dbReference type="AlphaFoldDB" id="A0A504J5Z8"/>
<dbReference type="SMART" id="SM00342">
    <property type="entry name" value="HTH_ARAC"/>
    <property type="match status" value="1"/>
</dbReference>
<dbReference type="InterPro" id="IPR018062">
    <property type="entry name" value="HTH_AraC-typ_CS"/>
</dbReference>
<dbReference type="Pfam" id="PF12833">
    <property type="entry name" value="HTH_18"/>
    <property type="match status" value="1"/>
</dbReference>
<accession>A0A504J5Z8</accession>
<dbReference type="EMBL" id="VFWZ01000008">
    <property type="protein sequence ID" value="TPN83063.1"/>
    <property type="molecule type" value="Genomic_DNA"/>
</dbReference>
<dbReference type="GO" id="GO:0043565">
    <property type="term" value="F:sequence-specific DNA binding"/>
    <property type="evidence" value="ECO:0007669"/>
    <property type="project" value="InterPro"/>
</dbReference>
<protein>
    <submittedName>
        <fullName evidence="5">Helix-turn-helix domain-containing protein</fullName>
    </submittedName>
</protein>
<proteinExistence type="predicted"/>
<keyword evidence="6" id="KW-1185">Reference proteome</keyword>
<feature type="domain" description="HTH araC/xylS-type" evidence="4">
    <location>
        <begin position="102"/>
        <end position="200"/>
    </location>
</feature>
<dbReference type="Gene3D" id="1.10.10.60">
    <property type="entry name" value="Homeodomain-like"/>
    <property type="match status" value="1"/>
</dbReference>
<organism evidence="5 6">
    <name type="scientific">Aquimarina algicola</name>
    <dbReference type="NCBI Taxonomy" id="2589995"/>
    <lineage>
        <taxon>Bacteria</taxon>
        <taxon>Pseudomonadati</taxon>
        <taxon>Bacteroidota</taxon>
        <taxon>Flavobacteriia</taxon>
        <taxon>Flavobacteriales</taxon>
        <taxon>Flavobacteriaceae</taxon>
        <taxon>Aquimarina</taxon>
    </lineage>
</organism>
<evidence type="ECO:0000256" key="1">
    <source>
        <dbReference type="ARBA" id="ARBA00023015"/>
    </source>
</evidence>
<keyword evidence="2" id="KW-0238">DNA-binding</keyword>
<keyword evidence="3" id="KW-0804">Transcription</keyword>
<dbReference type="PROSITE" id="PS00041">
    <property type="entry name" value="HTH_ARAC_FAMILY_1"/>
    <property type="match status" value="1"/>
</dbReference>
<evidence type="ECO:0000256" key="2">
    <source>
        <dbReference type="ARBA" id="ARBA00023125"/>
    </source>
</evidence>
<keyword evidence="1" id="KW-0805">Transcription regulation</keyword>
<dbReference type="InterPro" id="IPR018060">
    <property type="entry name" value="HTH_AraC"/>
</dbReference>
<comment type="caution">
    <text evidence="5">The sequence shown here is derived from an EMBL/GenBank/DDBJ whole genome shotgun (WGS) entry which is preliminary data.</text>
</comment>